<evidence type="ECO:0000313" key="1">
    <source>
        <dbReference type="EMBL" id="KAJ9658094.1"/>
    </source>
</evidence>
<dbReference type="EMBL" id="JAPDRQ010000055">
    <property type="protein sequence ID" value="KAJ9658094.1"/>
    <property type="molecule type" value="Genomic_DNA"/>
</dbReference>
<reference evidence="1" key="1">
    <citation type="submission" date="2022-10" db="EMBL/GenBank/DDBJ databases">
        <title>Culturing micro-colonial fungi from biological soil crusts in the Mojave desert and describing Neophaeococcomyces mojavensis, and introducing the new genera and species Taxawa tesnikishii.</title>
        <authorList>
            <person name="Kurbessoian T."/>
            <person name="Stajich J.E."/>
        </authorList>
    </citation>
    <scope>NUCLEOTIDE SEQUENCE</scope>
    <source>
        <strain evidence="1">JES_112</strain>
    </source>
</reference>
<name>A0ACC3AAD4_9EURO</name>
<organism evidence="1 2">
    <name type="scientific">Neophaeococcomyces mojaviensis</name>
    <dbReference type="NCBI Taxonomy" id="3383035"/>
    <lineage>
        <taxon>Eukaryota</taxon>
        <taxon>Fungi</taxon>
        <taxon>Dikarya</taxon>
        <taxon>Ascomycota</taxon>
        <taxon>Pezizomycotina</taxon>
        <taxon>Eurotiomycetes</taxon>
        <taxon>Chaetothyriomycetidae</taxon>
        <taxon>Chaetothyriales</taxon>
        <taxon>Chaetothyriales incertae sedis</taxon>
        <taxon>Neophaeococcomyces</taxon>
    </lineage>
</organism>
<protein>
    <submittedName>
        <fullName evidence="1">Uncharacterized protein</fullName>
    </submittedName>
</protein>
<proteinExistence type="predicted"/>
<keyword evidence="2" id="KW-1185">Reference proteome</keyword>
<sequence>MSCVQSTAWVTVTTTTYSSDPETISTAQSYPTGPPPPEPPFFSTTGPDGPPGPPHRTWSPWTSVLPLSSIDDLGASGSTSLQPSIATPILQNTIATSFQTSSTAGASTTSGNQISSQTSLTTSSNTMVVSLSAITTSSPVQPSPLDATSFATVSSSSSLSSPTGSCHRPLEPYNHTSAIGNWYGLNVVNQKPAPGNTQDGFKGPEDWNAAFSRIKKILPHVNAVRMYSTMDPLGALPNGTYTTVQHLENALPSAKTYGLKILAGIYPNANWDRFGQELAALGTALQHHGCDDIIAVSVGNEDLNNLEHLPSEDQPANKAKTVDMLVNQIDQTRDMLDFYGCCHVPVTHTDTWNEIYNPEGTDPWVEKLIQACDSFLIVDMYPYWQNATLDQAYGYMTDQAAKSLDVTSRYGKDLWLGETGWPRQDQGEETNSPANPANHQAYFNQIGCQVLSGSGSAFYYVDWDEDGVNPATPLAQQKPSFGIMSWDGAALIDTACDGFEPASNIDAKWPMFMGGQGMAALGY</sequence>
<evidence type="ECO:0000313" key="2">
    <source>
        <dbReference type="Proteomes" id="UP001172386"/>
    </source>
</evidence>
<comment type="caution">
    <text evidence="1">The sequence shown here is derived from an EMBL/GenBank/DDBJ whole genome shotgun (WGS) entry which is preliminary data.</text>
</comment>
<accession>A0ACC3AAD4</accession>
<dbReference type="Proteomes" id="UP001172386">
    <property type="component" value="Unassembled WGS sequence"/>
</dbReference>
<gene>
    <name evidence="1" type="ORF">H2198_003932</name>
</gene>